<dbReference type="InterPro" id="IPR036217">
    <property type="entry name" value="MethylDNA_cys_MeTrfase_DNAb"/>
</dbReference>
<dbReference type="InterPro" id="IPR014048">
    <property type="entry name" value="MethylDNA_cys_MeTrfase_DNA-bd"/>
</dbReference>
<dbReference type="SUPFAM" id="SSF46767">
    <property type="entry name" value="Methylated DNA-protein cysteine methyltransferase, C-terminal domain"/>
    <property type="match status" value="1"/>
</dbReference>
<dbReference type="EMBL" id="SEZN01000009">
    <property type="protein sequence ID" value="RYU65324.1"/>
    <property type="molecule type" value="Genomic_DNA"/>
</dbReference>
<evidence type="ECO:0000256" key="1">
    <source>
        <dbReference type="ARBA" id="ARBA00022763"/>
    </source>
</evidence>
<gene>
    <name evidence="4" type="ORF">ERW53_06965</name>
    <name evidence="3" type="ORF">ERW57_05815</name>
</gene>
<dbReference type="InterPro" id="IPR036388">
    <property type="entry name" value="WH-like_DNA-bd_sf"/>
</dbReference>
<dbReference type="EMBL" id="SEZK01000006">
    <property type="protein sequence ID" value="RYU52926.1"/>
    <property type="molecule type" value="Genomic_DNA"/>
</dbReference>
<dbReference type="Proteomes" id="UP000294063">
    <property type="component" value="Unassembled WGS sequence"/>
</dbReference>
<dbReference type="GO" id="GO:0003824">
    <property type="term" value="F:catalytic activity"/>
    <property type="evidence" value="ECO:0007669"/>
    <property type="project" value="InterPro"/>
</dbReference>
<feature type="domain" description="Methylated-DNA-[protein]-cysteine S-methyltransferase DNA binding" evidence="2">
    <location>
        <begin position="3"/>
        <end position="82"/>
    </location>
</feature>
<dbReference type="Proteomes" id="UP000294166">
    <property type="component" value="Unassembled WGS sequence"/>
</dbReference>
<evidence type="ECO:0000313" key="6">
    <source>
        <dbReference type="Proteomes" id="UP000294166"/>
    </source>
</evidence>
<sequence length="100" mass="11436">MDEFAQNIYTNLYYVPKGRVITYGQLATLAGFPNHSRHVGKVLSQLPKETQLPWYRVVNAQGKISLQGGRFERQKQLLEEENILIKDNGSVSNFKQVVMP</sequence>
<keyword evidence="6" id="KW-1185">Reference proteome</keyword>
<evidence type="ECO:0000313" key="3">
    <source>
        <dbReference type="EMBL" id="RYU52926.1"/>
    </source>
</evidence>
<dbReference type="Pfam" id="PF01035">
    <property type="entry name" value="DNA_binding_1"/>
    <property type="match status" value="1"/>
</dbReference>
<dbReference type="NCBIfam" id="TIGR00589">
    <property type="entry name" value="ogt"/>
    <property type="match status" value="1"/>
</dbReference>
<keyword evidence="1" id="KW-0227">DNA damage</keyword>
<dbReference type="RefSeq" id="WP_130047457.1">
    <property type="nucleotide sequence ID" value="NZ_SEZK01000006.1"/>
</dbReference>
<dbReference type="GO" id="GO:0006281">
    <property type="term" value="P:DNA repair"/>
    <property type="evidence" value="ECO:0007669"/>
    <property type="project" value="InterPro"/>
</dbReference>
<dbReference type="Gene3D" id="1.10.10.10">
    <property type="entry name" value="Winged helix-like DNA-binding domain superfamily/Winged helix DNA-binding domain"/>
    <property type="match status" value="1"/>
</dbReference>
<dbReference type="PANTHER" id="PTHR42942:SF1">
    <property type="entry name" value="ALKYLTRANSFERASE-LIKE PROTEIN 1"/>
    <property type="match status" value="1"/>
</dbReference>
<reference evidence="5 6" key="1">
    <citation type="submission" date="2019-02" db="EMBL/GenBank/DDBJ databases">
        <title>Genome sequences of Aliivibrio finisterrensis strains from farmed Atlantic salmon.</title>
        <authorList>
            <person name="Bowman J.P."/>
        </authorList>
    </citation>
    <scope>NUCLEOTIDE SEQUENCE [LARGE SCALE GENOMIC DNA]</scope>
    <source>
        <strain evidence="4 6">A21</strain>
        <strain evidence="3 5">A46</strain>
    </source>
</reference>
<evidence type="ECO:0000313" key="4">
    <source>
        <dbReference type="EMBL" id="RYU65324.1"/>
    </source>
</evidence>
<comment type="caution">
    <text evidence="3">The sequence shown here is derived from an EMBL/GenBank/DDBJ whole genome shotgun (WGS) entry which is preliminary data.</text>
</comment>
<proteinExistence type="predicted"/>
<dbReference type="InterPro" id="IPR052520">
    <property type="entry name" value="ATL_DNA_repair"/>
</dbReference>
<evidence type="ECO:0000259" key="2">
    <source>
        <dbReference type="Pfam" id="PF01035"/>
    </source>
</evidence>
<dbReference type="CDD" id="cd06445">
    <property type="entry name" value="ATase"/>
    <property type="match status" value="1"/>
</dbReference>
<dbReference type="PANTHER" id="PTHR42942">
    <property type="entry name" value="6-O-METHYLGUANINE DNA METHYLTRANSFERASE"/>
    <property type="match status" value="1"/>
</dbReference>
<accession>A0A4Q5KYB4</accession>
<organism evidence="3 5">
    <name type="scientific">Aliivibrio finisterrensis</name>
    <dbReference type="NCBI Taxonomy" id="511998"/>
    <lineage>
        <taxon>Bacteria</taxon>
        <taxon>Pseudomonadati</taxon>
        <taxon>Pseudomonadota</taxon>
        <taxon>Gammaproteobacteria</taxon>
        <taxon>Vibrionales</taxon>
        <taxon>Vibrionaceae</taxon>
        <taxon>Aliivibrio</taxon>
    </lineage>
</organism>
<name>A0A4Q5KYB4_9GAMM</name>
<evidence type="ECO:0000313" key="5">
    <source>
        <dbReference type="Proteomes" id="UP000294063"/>
    </source>
</evidence>
<protein>
    <submittedName>
        <fullName evidence="3">MGMT family protein</fullName>
    </submittedName>
</protein>
<dbReference type="AlphaFoldDB" id="A0A4Q5KYB4"/>